<dbReference type="AlphaFoldDB" id="A0A2C5Z1L5"/>
<comment type="caution">
    <text evidence="1">The sequence shown here is derived from an EMBL/GenBank/DDBJ whole genome shotgun (WGS) entry which is preliminary data.</text>
</comment>
<accession>A0A2C5Z1L5</accession>
<reference evidence="1 2" key="1">
    <citation type="submission" date="2017-06" db="EMBL/GenBank/DDBJ databases">
        <title>Ant-infecting Ophiocordyceps genomes reveal a high diversity of potential behavioral manipulation genes and a possible major role for enterotoxins.</title>
        <authorList>
            <person name="De Bekker C."/>
            <person name="Evans H.C."/>
            <person name="Brachmann A."/>
            <person name="Hughes D.P."/>
        </authorList>
    </citation>
    <scope>NUCLEOTIDE SEQUENCE [LARGE SCALE GENOMIC DNA]</scope>
    <source>
        <strain evidence="1 2">Map16</strain>
    </source>
</reference>
<dbReference type="EMBL" id="NJES01000247">
    <property type="protein sequence ID" value="PHH74887.1"/>
    <property type="molecule type" value="Genomic_DNA"/>
</dbReference>
<organism evidence="1 2">
    <name type="scientific">Ophiocordyceps camponoti-rufipedis</name>
    <dbReference type="NCBI Taxonomy" id="2004952"/>
    <lineage>
        <taxon>Eukaryota</taxon>
        <taxon>Fungi</taxon>
        <taxon>Dikarya</taxon>
        <taxon>Ascomycota</taxon>
        <taxon>Pezizomycotina</taxon>
        <taxon>Sordariomycetes</taxon>
        <taxon>Hypocreomycetidae</taxon>
        <taxon>Hypocreales</taxon>
        <taxon>Ophiocordycipitaceae</taxon>
        <taxon>Ophiocordyceps</taxon>
    </lineage>
</organism>
<name>A0A2C5Z1L5_9HYPO</name>
<dbReference type="Proteomes" id="UP000226431">
    <property type="component" value="Unassembled WGS sequence"/>
</dbReference>
<proteinExistence type="predicted"/>
<evidence type="ECO:0000313" key="1">
    <source>
        <dbReference type="EMBL" id="PHH74887.1"/>
    </source>
</evidence>
<keyword evidence="2" id="KW-1185">Reference proteome</keyword>
<gene>
    <name evidence="1" type="ORF">CDD80_2769</name>
</gene>
<protein>
    <submittedName>
        <fullName evidence="1">Uncharacterized protein</fullName>
    </submittedName>
</protein>
<sequence length="121" mass="13469">MSVLGDFYDGNPGVKLDDIVGNKAKKGLINFFKFISEWLESFIPGSAERKRQEADVRIASIVSALGGVCDILLDPDNELPPQLAQKPDLVRDIRERALPAVPGETAEDLAHMTLVKKWEWH</sequence>
<evidence type="ECO:0000313" key="2">
    <source>
        <dbReference type="Proteomes" id="UP000226431"/>
    </source>
</evidence>